<dbReference type="EMBL" id="JACTNZ010000008">
    <property type="protein sequence ID" value="KAG5536786.1"/>
    <property type="molecule type" value="Genomic_DNA"/>
</dbReference>
<protein>
    <submittedName>
        <fullName evidence="1">Uncharacterized protein</fullName>
    </submittedName>
</protein>
<evidence type="ECO:0000313" key="2">
    <source>
        <dbReference type="Proteomes" id="UP000823749"/>
    </source>
</evidence>
<dbReference type="AlphaFoldDB" id="A0AAV6J6X9"/>
<name>A0AAV6J6X9_9ERIC</name>
<evidence type="ECO:0000313" key="1">
    <source>
        <dbReference type="EMBL" id="KAG5536786.1"/>
    </source>
</evidence>
<sequence>MKLLYFPSNLTGIHLYGRDELEIEISSLDPEKTVPWLTVKKCGIKLIYEDEEHILLDVSSLLLETNFEIPEIVARNS</sequence>
<keyword evidence="2" id="KW-1185">Reference proteome</keyword>
<organism evidence="1 2">
    <name type="scientific">Rhododendron griersonianum</name>
    <dbReference type="NCBI Taxonomy" id="479676"/>
    <lineage>
        <taxon>Eukaryota</taxon>
        <taxon>Viridiplantae</taxon>
        <taxon>Streptophyta</taxon>
        <taxon>Embryophyta</taxon>
        <taxon>Tracheophyta</taxon>
        <taxon>Spermatophyta</taxon>
        <taxon>Magnoliopsida</taxon>
        <taxon>eudicotyledons</taxon>
        <taxon>Gunneridae</taxon>
        <taxon>Pentapetalae</taxon>
        <taxon>asterids</taxon>
        <taxon>Ericales</taxon>
        <taxon>Ericaceae</taxon>
        <taxon>Ericoideae</taxon>
        <taxon>Rhodoreae</taxon>
        <taxon>Rhododendron</taxon>
    </lineage>
</organism>
<reference evidence="1" key="1">
    <citation type="submission" date="2020-08" db="EMBL/GenBank/DDBJ databases">
        <title>Plant Genome Project.</title>
        <authorList>
            <person name="Zhang R.-G."/>
        </authorList>
    </citation>
    <scope>NUCLEOTIDE SEQUENCE</scope>
    <source>
        <strain evidence="1">WSP0</strain>
        <tissue evidence="1">Leaf</tissue>
    </source>
</reference>
<gene>
    <name evidence="1" type="ORF">RHGRI_024274</name>
</gene>
<dbReference type="Proteomes" id="UP000823749">
    <property type="component" value="Chromosome 8"/>
</dbReference>
<comment type="caution">
    <text evidence="1">The sequence shown here is derived from an EMBL/GenBank/DDBJ whole genome shotgun (WGS) entry which is preliminary data.</text>
</comment>
<proteinExistence type="predicted"/>
<accession>A0AAV6J6X9</accession>